<dbReference type="CDD" id="cd00833">
    <property type="entry name" value="PKS"/>
    <property type="match status" value="1"/>
</dbReference>
<dbReference type="Gene3D" id="3.40.47.10">
    <property type="match status" value="2"/>
</dbReference>
<dbReference type="Pfam" id="PF02801">
    <property type="entry name" value="Ketoacyl-synt_C"/>
    <property type="match status" value="1"/>
</dbReference>
<name>A0A8S1BIX4_ARCPL</name>
<dbReference type="AlphaFoldDB" id="A0A8S1BIX4"/>
<evidence type="ECO:0000256" key="1">
    <source>
        <dbReference type="RuleBase" id="RU003694"/>
    </source>
</evidence>
<dbReference type="EMBL" id="CADEBC010000642">
    <property type="protein sequence ID" value="CAB3259746.1"/>
    <property type="molecule type" value="Genomic_DNA"/>
</dbReference>
<dbReference type="PROSITE" id="PS52004">
    <property type="entry name" value="KS3_2"/>
    <property type="match status" value="1"/>
</dbReference>
<dbReference type="InterPro" id="IPR020841">
    <property type="entry name" value="PKS_Beta-ketoAc_synthase_dom"/>
</dbReference>
<dbReference type="GO" id="GO:0004312">
    <property type="term" value="F:fatty acid synthase activity"/>
    <property type="evidence" value="ECO:0007669"/>
    <property type="project" value="TreeGrafter"/>
</dbReference>
<feature type="region of interest" description="Disordered" evidence="2">
    <location>
        <begin position="1"/>
        <end position="21"/>
    </location>
</feature>
<dbReference type="InterPro" id="IPR014030">
    <property type="entry name" value="Ketoacyl_synth_N"/>
</dbReference>
<evidence type="ECO:0000259" key="3">
    <source>
        <dbReference type="PROSITE" id="PS52004"/>
    </source>
</evidence>
<proteinExistence type="inferred from homology"/>
<keyword evidence="1" id="KW-0808">Transferase</keyword>
<organism evidence="4 5">
    <name type="scientific">Arctia plantaginis</name>
    <name type="common">Wood tiger moth</name>
    <name type="synonym">Phalaena plantaginis</name>
    <dbReference type="NCBI Taxonomy" id="874455"/>
    <lineage>
        <taxon>Eukaryota</taxon>
        <taxon>Metazoa</taxon>
        <taxon>Ecdysozoa</taxon>
        <taxon>Arthropoda</taxon>
        <taxon>Hexapoda</taxon>
        <taxon>Insecta</taxon>
        <taxon>Pterygota</taxon>
        <taxon>Neoptera</taxon>
        <taxon>Endopterygota</taxon>
        <taxon>Lepidoptera</taxon>
        <taxon>Glossata</taxon>
        <taxon>Ditrysia</taxon>
        <taxon>Noctuoidea</taxon>
        <taxon>Erebidae</taxon>
        <taxon>Arctiinae</taxon>
        <taxon>Arctia</taxon>
    </lineage>
</organism>
<dbReference type="Pfam" id="PF00109">
    <property type="entry name" value="ketoacyl-synt"/>
    <property type="match status" value="1"/>
</dbReference>
<dbReference type="PANTHER" id="PTHR43775">
    <property type="entry name" value="FATTY ACID SYNTHASE"/>
    <property type="match status" value="1"/>
</dbReference>
<dbReference type="InterPro" id="IPR016039">
    <property type="entry name" value="Thiolase-like"/>
</dbReference>
<feature type="domain" description="Ketosynthase family 3 (KS3)" evidence="3">
    <location>
        <begin position="21"/>
        <end position="323"/>
    </location>
</feature>
<dbReference type="InterPro" id="IPR014031">
    <property type="entry name" value="Ketoacyl_synth_C"/>
</dbReference>
<dbReference type="SMART" id="SM00825">
    <property type="entry name" value="PKS_KS"/>
    <property type="match status" value="1"/>
</dbReference>
<gene>
    <name evidence="4" type="ORF">APLA_LOCUS17136</name>
</gene>
<evidence type="ECO:0000313" key="5">
    <source>
        <dbReference type="Proteomes" id="UP000494106"/>
    </source>
</evidence>
<dbReference type="InterPro" id="IPR050091">
    <property type="entry name" value="PKS_NRPS_Biosynth_Enz"/>
</dbReference>
<dbReference type="Proteomes" id="UP000494106">
    <property type="component" value="Unassembled WGS sequence"/>
</dbReference>
<comment type="caution">
    <text evidence="4">The sequence shown here is derived from an EMBL/GenBank/DDBJ whole genome shotgun (WGS) entry which is preliminary data.</text>
</comment>
<dbReference type="GO" id="GO:0006633">
    <property type="term" value="P:fatty acid biosynthetic process"/>
    <property type="evidence" value="ECO:0007669"/>
    <property type="project" value="TreeGrafter"/>
</dbReference>
<dbReference type="PANTHER" id="PTHR43775:SF23">
    <property type="entry name" value="FATTY ACID SYNTHASE 3"/>
    <property type="match status" value="1"/>
</dbReference>
<protein>
    <recommendedName>
        <fullName evidence="3">Ketosynthase family 3 (KS3) domain-containing protein</fullName>
    </recommendedName>
</protein>
<feature type="compositionally biased region" description="Basic and acidic residues" evidence="2">
    <location>
        <begin position="1"/>
        <end position="10"/>
    </location>
</feature>
<dbReference type="SUPFAM" id="SSF53901">
    <property type="entry name" value="Thiolase-like"/>
    <property type="match status" value="1"/>
</dbReference>
<keyword evidence="5" id="KW-1185">Reference proteome</keyword>
<reference evidence="4 5" key="1">
    <citation type="submission" date="2020-04" db="EMBL/GenBank/DDBJ databases">
        <authorList>
            <person name="Wallbank WR R."/>
            <person name="Pardo Diaz C."/>
            <person name="Kozak K."/>
            <person name="Martin S."/>
            <person name="Jiggins C."/>
            <person name="Moest M."/>
            <person name="Warren A I."/>
            <person name="Byers J.R.P. K."/>
            <person name="Montejo-Kovacevich G."/>
            <person name="Yen C E."/>
        </authorList>
    </citation>
    <scope>NUCLEOTIDE SEQUENCE [LARGE SCALE GENOMIC DNA]</scope>
</reference>
<dbReference type="OrthoDB" id="329835at2759"/>
<evidence type="ECO:0000256" key="2">
    <source>
        <dbReference type="SAM" id="MobiDB-lite"/>
    </source>
</evidence>
<accession>A0A8S1BIX4</accession>
<comment type="similarity">
    <text evidence="1">Belongs to the thiolase-like superfamily. Beta-ketoacyl-ACP synthases family.</text>
</comment>
<sequence>MVPTRQEHGQSEFQLPPNNDNERIVVTGMSGLFPKSTSVQEFSDILYNKVNPISTDDQRFTFDHPELVPFTGNVPDVNQFDAQFFKVNFRQACTMDAMSRKILEQAYQAIYDAGLNPEELSGTNVGVFVGAYFSETDKSCLYDNHVVTGFGIAGVVPISTDGKTFSFDERAQGCARSEAINVLFLQKAKNALRIYADVLHVKSEYVGMMTEHMSPKFGFYRDLNNTIDFLKTFYKEAGISADAIEYFEAFGCADPEVDKVELQAIQELFCKNRDNKPLLIGSVMSNIGYGGAASGLSAITKVLLGYHNGKLAANLHCGQPRKV</sequence>
<evidence type="ECO:0000313" key="4">
    <source>
        <dbReference type="EMBL" id="CAB3259746.1"/>
    </source>
</evidence>